<dbReference type="RefSeq" id="WP_014431218.1">
    <property type="nucleotide sequence ID" value="NC_017078.1"/>
</dbReference>
<gene>
    <name evidence="1" type="ordered locus">SELR_pSRC102020</name>
</gene>
<accession>I0GW72</accession>
<dbReference type="PANTHER" id="PTHR11102">
    <property type="entry name" value="SEL-1-LIKE PROTEIN"/>
    <property type="match status" value="1"/>
</dbReference>
<keyword evidence="1" id="KW-0614">Plasmid</keyword>
<dbReference type="Gene3D" id="1.25.40.10">
    <property type="entry name" value="Tetratricopeptide repeat domain"/>
    <property type="match status" value="2"/>
</dbReference>
<dbReference type="Proteomes" id="UP000007887">
    <property type="component" value="Plasmid pSRC1"/>
</dbReference>
<sequence>MGVFNKLELLDTTESYIIDSALGCIDVKENEITRNDLRDNLTKKYISQSALVNINTKISIYNFIVELLYTLQQAEAEKILFLEQETTLHEAIDLYIHCHMNEAADKFLPLAESGNTKAMYLLGDIYRNYSSVEFHSIGESWQKKGAYLQDPLCMISTIPNEDDVLIMEDIIEKLKDLSYQNDMFAQYELGYCYEYGRCVEKDAELAKKWYLTAAKLGHFKSMNKLGLLYAADRDYIEANKWYKLAGENGYNEGWYNLGKSYHYGIGVEIDSDIAIYYYQKSFNLHGNCSGEIANQIGLVYHEIKKENEPANHWFKRAGELGYSYGWSNLASSYENGRGVSIDIEKAKEYYIKAYDIGDNSAGKFANSIGVIFANEKNYTSAYKWFHLAAKDGFGWGFYNLGCLFYHGLGVEKNNDIAIYYYEKTSYIDSLKMLGKIYYEKISVN</sequence>
<dbReference type="InterPro" id="IPR011990">
    <property type="entry name" value="TPR-like_helical_dom_sf"/>
</dbReference>
<dbReference type="OrthoDB" id="1669137at2"/>
<dbReference type="HOGENOM" id="CLU_616615_0_0_9"/>
<dbReference type="PATRIC" id="fig|927704.6.peg.3128"/>
<dbReference type="InterPro" id="IPR050767">
    <property type="entry name" value="Sel1_AlgK"/>
</dbReference>
<organism evidence="1 2">
    <name type="scientific">Selenomonas ruminantium subsp. lactilytica (strain NBRC 103574 / TAM6421)</name>
    <dbReference type="NCBI Taxonomy" id="927704"/>
    <lineage>
        <taxon>Bacteria</taxon>
        <taxon>Bacillati</taxon>
        <taxon>Bacillota</taxon>
        <taxon>Negativicutes</taxon>
        <taxon>Selenomonadales</taxon>
        <taxon>Selenomonadaceae</taxon>
        <taxon>Selenomonas</taxon>
    </lineage>
</organism>
<evidence type="ECO:0008006" key="3">
    <source>
        <dbReference type="Google" id="ProtNLM"/>
    </source>
</evidence>
<evidence type="ECO:0000313" key="2">
    <source>
        <dbReference type="Proteomes" id="UP000007887"/>
    </source>
</evidence>
<evidence type="ECO:0000313" key="1">
    <source>
        <dbReference type="EMBL" id="BAL85009.1"/>
    </source>
</evidence>
<name>I0GW72_SELRL</name>
<dbReference type="SUPFAM" id="SSF81901">
    <property type="entry name" value="HCP-like"/>
    <property type="match status" value="2"/>
</dbReference>
<dbReference type="KEGG" id="sri:SELR_pSRC102020"/>
<dbReference type="InterPro" id="IPR006597">
    <property type="entry name" value="Sel1-like"/>
</dbReference>
<geneLocation type="plasmid" evidence="1 2">
    <name>pSRC1</name>
</geneLocation>
<dbReference type="Pfam" id="PF08238">
    <property type="entry name" value="Sel1"/>
    <property type="match status" value="7"/>
</dbReference>
<dbReference type="EMBL" id="AP012299">
    <property type="protein sequence ID" value="BAL85009.1"/>
    <property type="molecule type" value="Genomic_DNA"/>
</dbReference>
<dbReference type="SMART" id="SM00671">
    <property type="entry name" value="SEL1"/>
    <property type="match status" value="7"/>
</dbReference>
<reference evidence="1 2" key="1">
    <citation type="submission" date="2011-10" db="EMBL/GenBank/DDBJ databases">
        <title>Whole genome sequence of Selenomonas ruminantium subsp. lactilytica TAM6421.</title>
        <authorList>
            <person name="Oguchi A."/>
            <person name="Ankai A."/>
            <person name="Kaneko J."/>
            <person name="Yamada-Narita S."/>
            <person name="Fukui S."/>
            <person name="Takahashi M."/>
            <person name="Onodera T."/>
            <person name="Kojima S."/>
            <person name="Fushimi T."/>
            <person name="Abe N."/>
            <person name="Kamio Y."/>
            <person name="Yamazaki S."/>
            <person name="Fujita N."/>
        </authorList>
    </citation>
    <scope>NUCLEOTIDE SEQUENCE [LARGE SCALE GENOMIC DNA]</scope>
    <source>
        <strain evidence="2">NBRC 103574 / TAM6421</strain>
        <plasmid evidence="1 2">pSRC1</plasmid>
    </source>
</reference>
<dbReference type="AlphaFoldDB" id="I0GW72"/>
<dbReference type="PANTHER" id="PTHR11102:SF160">
    <property type="entry name" value="ERAD-ASSOCIATED E3 UBIQUITIN-PROTEIN LIGASE COMPONENT HRD3"/>
    <property type="match status" value="1"/>
</dbReference>
<proteinExistence type="predicted"/>
<protein>
    <recommendedName>
        <fullName evidence="3">TPR repeat</fullName>
    </recommendedName>
</protein>